<protein>
    <submittedName>
        <fullName evidence="1">Uncharacterized protein</fullName>
    </submittedName>
</protein>
<dbReference type="RefSeq" id="XP_021880568.1">
    <property type="nucleotide sequence ID" value="XM_022027854.1"/>
</dbReference>
<dbReference type="OrthoDB" id="2393071at2759"/>
<dbReference type="EMBL" id="MCFF01000022">
    <property type="protein sequence ID" value="ORZ13784.1"/>
    <property type="molecule type" value="Genomic_DNA"/>
</dbReference>
<dbReference type="AlphaFoldDB" id="A0A1Y2GKL3"/>
<organism evidence="1 2">
    <name type="scientific">Lobosporangium transversale</name>
    <dbReference type="NCBI Taxonomy" id="64571"/>
    <lineage>
        <taxon>Eukaryota</taxon>
        <taxon>Fungi</taxon>
        <taxon>Fungi incertae sedis</taxon>
        <taxon>Mucoromycota</taxon>
        <taxon>Mortierellomycotina</taxon>
        <taxon>Mortierellomycetes</taxon>
        <taxon>Mortierellales</taxon>
        <taxon>Mortierellaceae</taxon>
        <taxon>Lobosporangium</taxon>
    </lineage>
</organism>
<sequence length="248" mass="28164">MKLCAILKGNITSIGSAISDFENNRTDEFFEIVNGYYQLIRGQVLKATDINSGNETSIVLKFDDYRVTSRSEHSLGPGKDGFLARGYPGYPRFDFMIGPVFIQVSISEFRDHNKESKGIRKAFERPYKDMFGKIKCYLDELYGGEHRVETNAEEVVPGFWIVYICGGDVKLKDHGSLVKELADVAHFDFDTEELLISSLVFIAVWVVKCILHPEYVMSLSSDAMNGHAFLDMHNQSTQLKLEVKRLRV</sequence>
<accession>A0A1Y2GKL3</accession>
<keyword evidence="2" id="KW-1185">Reference proteome</keyword>
<comment type="caution">
    <text evidence="1">The sequence shown here is derived from an EMBL/GenBank/DDBJ whole genome shotgun (WGS) entry which is preliminary data.</text>
</comment>
<proteinExistence type="predicted"/>
<dbReference type="InParanoid" id="A0A1Y2GKL3"/>
<evidence type="ECO:0000313" key="1">
    <source>
        <dbReference type="EMBL" id="ORZ13784.1"/>
    </source>
</evidence>
<gene>
    <name evidence="1" type="ORF">BCR41DRAFT_387028</name>
</gene>
<evidence type="ECO:0000313" key="2">
    <source>
        <dbReference type="Proteomes" id="UP000193648"/>
    </source>
</evidence>
<name>A0A1Y2GKL3_9FUNG</name>
<dbReference type="Proteomes" id="UP000193648">
    <property type="component" value="Unassembled WGS sequence"/>
</dbReference>
<reference evidence="1 2" key="1">
    <citation type="submission" date="2016-07" db="EMBL/GenBank/DDBJ databases">
        <title>Pervasive Adenine N6-methylation of Active Genes in Fungi.</title>
        <authorList>
            <consortium name="DOE Joint Genome Institute"/>
            <person name="Mondo S.J."/>
            <person name="Dannebaum R.O."/>
            <person name="Kuo R.C."/>
            <person name="Labutti K."/>
            <person name="Haridas S."/>
            <person name="Kuo A."/>
            <person name="Salamov A."/>
            <person name="Ahrendt S.R."/>
            <person name="Lipzen A."/>
            <person name="Sullivan W."/>
            <person name="Andreopoulos W.B."/>
            <person name="Clum A."/>
            <person name="Lindquist E."/>
            <person name="Daum C."/>
            <person name="Ramamoorthy G.K."/>
            <person name="Gryganskyi A."/>
            <person name="Culley D."/>
            <person name="Magnuson J.K."/>
            <person name="James T.Y."/>
            <person name="O'Malley M.A."/>
            <person name="Stajich J.E."/>
            <person name="Spatafora J.W."/>
            <person name="Visel A."/>
            <person name="Grigoriev I.V."/>
        </authorList>
    </citation>
    <scope>NUCLEOTIDE SEQUENCE [LARGE SCALE GENOMIC DNA]</scope>
    <source>
        <strain evidence="1 2">NRRL 3116</strain>
    </source>
</reference>
<dbReference type="GeneID" id="33569697"/>